<gene>
    <name evidence="1" type="ORF">PC115_g14207</name>
</gene>
<evidence type="ECO:0000313" key="1">
    <source>
        <dbReference type="EMBL" id="KAG2906683.1"/>
    </source>
</evidence>
<sequence length="123" mass="13852">MTKALRAQRILRNEDCSLANGRCTGRVERNVEFPRNYCGVFAVGVLHSGTNVLVETNENPPALAELSLHRDESAQKKRRQTLLRVSQDEEASYYARRLADVKGCSSKVVVLCYLQASNRKLNQ</sequence>
<dbReference type="EMBL" id="RCMI01000533">
    <property type="protein sequence ID" value="KAG2906683.1"/>
    <property type="molecule type" value="Genomic_DNA"/>
</dbReference>
<reference evidence="1" key="1">
    <citation type="submission" date="2018-10" db="EMBL/GenBank/DDBJ databases">
        <title>Effector identification in a new, highly contiguous assembly of the strawberry crown rot pathogen Phytophthora cactorum.</title>
        <authorList>
            <person name="Armitage A.D."/>
            <person name="Nellist C.F."/>
            <person name="Bates H."/>
            <person name="Vickerstaff R.J."/>
            <person name="Harrison R.J."/>
        </authorList>
    </citation>
    <scope>NUCLEOTIDE SEQUENCE</scope>
    <source>
        <strain evidence="1">4032</strain>
    </source>
</reference>
<organism evidence="1 2">
    <name type="scientific">Phytophthora cactorum</name>
    <dbReference type="NCBI Taxonomy" id="29920"/>
    <lineage>
        <taxon>Eukaryota</taxon>
        <taxon>Sar</taxon>
        <taxon>Stramenopiles</taxon>
        <taxon>Oomycota</taxon>
        <taxon>Peronosporomycetes</taxon>
        <taxon>Peronosporales</taxon>
        <taxon>Peronosporaceae</taxon>
        <taxon>Phytophthora</taxon>
    </lineage>
</organism>
<dbReference type="Proteomes" id="UP000774804">
    <property type="component" value="Unassembled WGS sequence"/>
</dbReference>
<name>A0A8T1BQE2_9STRA</name>
<proteinExistence type="predicted"/>
<dbReference type="AlphaFoldDB" id="A0A8T1BQE2"/>
<accession>A0A8T1BQE2</accession>
<evidence type="ECO:0000313" key="2">
    <source>
        <dbReference type="Proteomes" id="UP000774804"/>
    </source>
</evidence>
<protein>
    <submittedName>
        <fullName evidence="1">Uncharacterized protein</fullName>
    </submittedName>
</protein>
<comment type="caution">
    <text evidence="1">The sequence shown here is derived from an EMBL/GenBank/DDBJ whole genome shotgun (WGS) entry which is preliminary data.</text>
</comment>